<dbReference type="EMBL" id="CM023478">
    <property type="protein sequence ID" value="KAH7933078.1"/>
    <property type="molecule type" value="Genomic_DNA"/>
</dbReference>
<protein>
    <submittedName>
        <fullName evidence="1">Uncharacterized protein</fullName>
    </submittedName>
</protein>
<sequence length="150" mass="16086">MHTSLVTATSCGLAAHALSAHGDPSARTASVRSFEFLATASACYGVLQVPVPNALEGPFKDGCYLLQHDRSPIPTASTLTTVLENFAVSTVPWPSIGTDIDAIENGWGIMNSRLSVRQFSGTTSDTHYRAVSEECERLRLSPEVVVSLYE</sequence>
<name>A0ACB8C2L9_DERSI</name>
<dbReference type="Proteomes" id="UP000821865">
    <property type="component" value="Chromosome 9"/>
</dbReference>
<gene>
    <name evidence="1" type="ORF">HPB49_007920</name>
</gene>
<reference evidence="1" key="1">
    <citation type="submission" date="2020-05" db="EMBL/GenBank/DDBJ databases">
        <title>Large-scale comparative analyses of tick genomes elucidate their genetic diversity and vector capacities.</title>
        <authorList>
            <person name="Jia N."/>
            <person name="Wang J."/>
            <person name="Shi W."/>
            <person name="Du L."/>
            <person name="Sun Y."/>
            <person name="Zhan W."/>
            <person name="Jiang J."/>
            <person name="Wang Q."/>
            <person name="Zhang B."/>
            <person name="Ji P."/>
            <person name="Sakyi L.B."/>
            <person name="Cui X."/>
            <person name="Yuan T."/>
            <person name="Jiang B."/>
            <person name="Yang W."/>
            <person name="Lam T.T.-Y."/>
            <person name="Chang Q."/>
            <person name="Ding S."/>
            <person name="Wang X."/>
            <person name="Zhu J."/>
            <person name="Ruan X."/>
            <person name="Zhao L."/>
            <person name="Wei J."/>
            <person name="Que T."/>
            <person name="Du C."/>
            <person name="Cheng J."/>
            <person name="Dai P."/>
            <person name="Han X."/>
            <person name="Huang E."/>
            <person name="Gao Y."/>
            <person name="Liu J."/>
            <person name="Shao H."/>
            <person name="Ye R."/>
            <person name="Li L."/>
            <person name="Wei W."/>
            <person name="Wang X."/>
            <person name="Wang C."/>
            <person name="Yang T."/>
            <person name="Huo Q."/>
            <person name="Li W."/>
            <person name="Guo W."/>
            <person name="Chen H."/>
            <person name="Zhou L."/>
            <person name="Ni X."/>
            <person name="Tian J."/>
            <person name="Zhou Y."/>
            <person name="Sheng Y."/>
            <person name="Liu T."/>
            <person name="Pan Y."/>
            <person name="Xia L."/>
            <person name="Li J."/>
            <person name="Zhao F."/>
            <person name="Cao W."/>
        </authorList>
    </citation>
    <scope>NUCLEOTIDE SEQUENCE</scope>
    <source>
        <strain evidence="1">Dsil-2018</strain>
    </source>
</reference>
<organism evidence="1 2">
    <name type="scientific">Dermacentor silvarum</name>
    <name type="common">Tick</name>
    <dbReference type="NCBI Taxonomy" id="543639"/>
    <lineage>
        <taxon>Eukaryota</taxon>
        <taxon>Metazoa</taxon>
        <taxon>Ecdysozoa</taxon>
        <taxon>Arthropoda</taxon>
        <taxon>Chelicerata</taxon>
        <taxon>Arachnida</taxon>
        <taxon>Acari</taxon>
        <taxon>Parasitiformes</taxon>
        <taxon>Ixodida</taxon>
        <taxon>Ixodoidea</taxon>
        <taxon>Ixodidae</taxon>
        <taxon>Rhipicephalinae</taxon>
        <taxon>Dermacentor</taxon>
    </lineage>
</organism>
<evidence type="ECO:0000313" key="2">
    <source>
        <dbReference type="Proteomes" id="UP000821865"/>
    </source>
</evidence>
<accession>A0ACB8C2L9</accession>
<evidence type="ECO:0000313" key="1">
    <source>
        <dbReference type="EMBL" id="KAH7933078.1"/>
    </source>
</evidence>
<keyword evidence="2" id="KW-1185">Reference proteome</keyword>
<comment type="caution">
    <text evidence="1">The sequence shown here is derived from an EMBL/GenBank/DDBJ whole genome shotgun (WGS) entry which is preliminary data.</text>
</comment>
<proteinExistence type="predicted"/>